<keyword evidence="2" id="KW-0238">DNA-binding</keyword>
<proteinExistence type="predicted"/>
<keyword evidence="1" id="KW-0805">Transcription regulation</keyword>
<protein>
    <submittedName>
        <fullName evidence="5">Helix-turn-helix domain-containing protein</fullName>
    </submittedName>
</protein>
<organism evidence="5 6">
    <name type="scientific">Nocardia aurantiaca</name>
    <dbReference type="NCBI Taxonomy" id="2675850"/>
    <lineage>
        <taxon>Bacteria</taxon>
        <taxon>Bacillati</taxon>
        <taxon>Actinomycetota</taxon>
        <taxon>Actinomycetes</taxon>
        <taxon>Mycobacteriales</taxon>
        <taxon>Nocardiaceae</taxon>
        <taxon>Nocardia</taxon>
    </lineage>
</organism>
<dbReference type="InterPro" id="IPR032687">
    <property type="entry name" value="AraC-type_N"/>
</dbReference>
<dbReference type="GO" id="GO:0005829">
    <property type="term" value="C:cytosol"/>
    <property type="evidence" value="ECO:0007669"/>
    <property type="project" value="TreeGrafter"/>
</dbReference>
<dbReference type="PANTHER" id="PTHR47894:SF4">
    <property type="entry name" value="HTH-TYPE TRANSCRIPTIONAL REGULATOR GADX"/>
    <property type="match status" value="1"/>
</dbReference>
<dbReference type="GO" id="GO:0003700">
    <property type="term" value="F:DNA-binding transcription factor activity"/>
    <property type="evidence" value="ECO:0007669"/>
    <property type="project" value="InterPro"/>
</dbReference>
<feature type="domain" description="HTH araC/xylS-type" evidence="4">
    <location>
        <begin position="230"/>
        <end position="328"/>
    </location>
</feature>
<dbReference type="SMART" id="SM00342">
    <property type="entry name" value="HTH_ARAC"/>
    <property type="match status" value="1"/>
</dbReference>
<keyword evidence="6" id="KW-1185">Reference proteome</keyword>
<dbReference type="InterPro" id="IPR018060">
    <property type="entry name" value="HTH_AraC"/>
</dbReference>
<sequence length="328" mass="36252">MAPMVRSAVLSGYVDLTLSLGVDPMLLLRSVGIGAAALTASDTWLPAVAVGQLLERTAHETNCEDFGLRLAMYRGLANLGPVALVAREEPDIRSALQIVLRHISLHNEALRTRLTPTGSLTTIHIQAAPGTTLDRQATELTVGATCQILREFLGKEWNPLSVCFGHSEPSHRGRSYQILGPSIEFEQSFDGIVCYTHDLDAANPLADPLLRPYAREYLRTLAPTGESTTEQVRAIIETLLPLQQCTASTVADHLGMDRRTLHRHLTRHGETFTTVLNATRLDLAHRYLTHRDRSLSDIAAELGFSELSAFSRWFRQRTGHNPGHIRSR</sequence>
<dbReference type="Gene3D" id="1.10.10.60">
    <property type="entry name" value="Homeodomain-like"/>
    <property type="match status" value="1"/>
</dbReference>
<evidence type="ECO:0000256" key="3">
    <source>
        <dbReference type="ARBA" id="ARBA00023163"/>
    </source>
</evidence>
<gene>
    <name evidence="5" type="ORF">GLP40_22425</name>
</gene>
<dbReference type="InterPro" id="IPR009057">
    <property type="entry name" value="Homeodomain-like_sf"/>
</dbReference>
<dbReference type="InterPro" id="IPR018062">
    <property type="entry name" value="HTH_AraC-typ_CS"/>
</dbReference>
<evidence type="ECO:0000256" key="1">
    <source>
        <dbReference type="ARBA" id="ARBA00023015"/>
    </source>
</evidence>
<evidence type="ECO:0000313" key="6">
    <source>
        <dbReference type="Proteomes" id="UP000432464"/>
    </source>
</evidence>
<reference evidence="5 6" key="1">
    <citation type="submission" date="2019-11" db="EMBL/GenBank/DDBJ databases">
        <title>Nocardia sp. nov. CT2-14 isolated from soil.</title>
        <authorList>
            <person name="Kanchanasin P."/>
            <person name="Tanasupawat S."/>
            <person name="Yuki M."/>
            <person name="Kudo T."/>
        </authorList>
    </citation>
    <scope>NUCLEOTIDE SEQUENCE [LARGE SCALE GENOMIC DNA]</scope>
    <source>
        <strain evidence="5 6">CT2-14</strain>
    </source>
</reference>
<dbReference type="PANTHER" id="PTHR47894">
    <property type="entry name" value="HTH-TYPE TRANSCRIPTIONAL REGULATOR GADX"/>
    <property type="match status" value="1"/>
</dbReference>
<comment type="caution">
    <text evidence="5">The sequence shown here is derived from an EMBL/GenBank/DDBJ whole genome shotgun (WGS) entry which is preliminary data.</text>
</comment>
<dbReference type="Pfam" id="PF12625">
    <property type="entry name" value="Arabinose_bd"/>
    <property type="match status" value="1"/>
</dbReference>
<dbReference type="SUPFAM" id="SSF46689">
    <property type="entry name" value="Homeodomain-like"/>
    <property type="match status" value="1"/>
</dbReference>
<dbReference type="EMBL" id="WMBB01000010">
    <property type="protein sequence ID" value="MTE15512.1"/>
    <property type="molecule type" value="Genomic_DNA"/>
</dbReference>
<accession>A0A6I3KZN2</accession>
<name>A0A6I3KZN2_9NOCA</name>
<dbReference type="Proteomes" id="UP000432464">
    <property type="component" value="Unassembled WGS sequence"/>
</dbReference>
<keyword evidence="3" id="KW-0804">Transcription</keyword>
<dbReference type="AlphaFoldDB" id="A0A6I3KZN2"/>
<evidence type="ECO:0000256" key="2">
    <source>
        <dbReference type="ARBA" id="ARBA00023125"/>
    </source>
</evidence>
<evidence type="ECO:0000259" key="4">
    <source>
        <dbReference type="PROSITE" id="PS01124"/>
    </source>
</evidence>
<dbReference type="GO" id="GO:0000976">
    <property type="term" value="F:transcription cis-regulatory region binding"/>
    <property type="evidence" value="ECO:0007669"/>
    <property type="project" value="TreeGrafter"/>
</dbReference>
<dbReference type="Pfam" id="PF12833">
    <property type="entry name" value="HTH_18"/>
    <property type="match status" value="1"/>
</dbReference>
<dbReference type="PROSITE" id="PS00041">
    <property type="entry name" value="HTH_ARAC_FAMILY_1"/>
    <property type="match status" value="1"/>
</dbReference>
<dbReference type="PROSITE" id="PS01124">
    <property type="entry name" value="HTH_ARAC_FAMILY_2"/>
    <property type="match status" value="1"/>
</dbReference>
<evidence type="ECO:0000313" key="5">
    <source>
        <dbReference type="EMBL" id="MTE15512.1"/>
    </source>
</evidence>